<evidence type="ECO:0000259" key="12">
    <source>
        <dbReference type="Pfam" id="PF07715"/>
    </source>
</evidence>
<dbReference type="InterPro" id="IPR036942">
    <property type="entry name" value="Beta-barrel_TonB_sf"/>
</dbReference>
<dbReference type="InterPro" id="IPR012910">
    <property type="entry name" value="Plug_dom"/>
</dbReference>
<evidence type="ECO:0000313" key="13">
    <source>
        <dbReference type="EMBL" id="GAA6168006.1"/>
    </source>
</evidence>
<feature type="domain" description="TonB-dependent receptor-like beta-barrel" evidence="11">
    <location>
        <begin position="240"/>
        <end position="669"/>
    </location>
</feature>
<dbReference type="EMBL" id="BAABWN010000005">
    <property type="protein sequence ID" value="GAA6168006.1"/>
    <property type="molecule type" value="Genomic_DNA"/>
</dbReference>
<evidence type="ECO:0000256" key="2">
    <source>
        <dbReference type="ARBA" id="ARBA00022448"/>
    </source>
</evidence>
<dbReference type="CDD" id="cd01347">
    <property type="entry name" value="ligand_gated_channel"/>
    <property type="match status" value="1"/>
</dbReference>
<proteinExistence type="inferred from homology"/>
<dbReference type="InterPro" id="IPR037066">
    <property type="entry name" value="Plug_dom_sf"/>
</dbReference>
<evidence type="ECO:0000256" key="6">
    <source>
        <dbReference type="ARBA" id="ARBA00023136"/>
    </source>
</evidence>
<keyword evidence="5 9" id="KW-0798">TonB box</keyword>
<protein>
    <recommendedName>
        <fullName evidence="15">TonB-dependent receptor</fullName>
    </recommendedName>
</protein>
<evidence type="ECO:0000256" key="1">
    <source>
        <dbReference type="ARBA" id="ARBA00004571"/>
    </source>
</evidence>
<reference evidence="13 14" key="1">
    <citation type="submission" date="2024-04" db="EMBL/GenBank/DDBJ databases">
        <title>Draft genome sequence of Sessilibacter corallicola NBRC 116591.</title>
        <authorList>
            <person name="Miyakawa T."/>
            <person name="Kusuya Y."/>
            <person name="Miura T."/>
        </authorList>
    </citation>
    <scope>NUCLEOTIDE SEQUENCE [LARGE SCALE GENOMIC DNA]</scope>
    <source>
        <strain evidence="13 14">KU-00831-HH</strain>
    </source>
</reference>
<evidence type="ECO:0000259" key="11">
    <source>
        <dbReference type="Pfam" id="PF00593"/>
    </source>
</evidence>
<dbReference type="Gene3D" id="2.170.130.10">
    <property type="entry name" value="TonB-dependent receptor, plug domain"/>
    <property type="match status" value="1"/>
</dbReference>
<dbReference type="Pfam" id="PF07715">
    <property type="entry name" value="Plug"/>
    <property type="match status" value="1"/>
</dbReference>
<comment type="subcellular location">
    <subcellularLocation>
        <location evidence="1 8">Cell outer membrane</location>
        <topology evidence="1 8">Multi-pass membrane protein</topology>
    </subcellularLocation>
</comment>
<evidence type="ECO:0000256" key="8">
    <source>
        <dbReference type="PROSITE-ProRule" id="PRU01360"/>
    </source>
</evidence>
<evidence type="ECO:0000256" key="10">
    <source>
        <dbReference type="SAM" id="SignalP"/>
    </source>
</evidence>
<keyword evidence="2 8" id="KW-0813">Transport</keyword>
<keyword evidence="3 8" id="KW-1134">Transmembrane beta strand</keyword>
<evidence type="ECO:0000256" key="5">
    <source>
        <dbReference type="ARBA" id="ARBA00023077"/>
    </source>
</evidence>
<dbReference type="InterPro" id="IPR000531">
    <property type="entry name" value="Beta-barrel_TonB"/>
</dbReference>
<evidence type="ECO:0000256" key="7">
    <source>
        <dbReference type="ARBA" id="ARBA00023237"/>
    </source>
</evidence>
<feature type="chain" id="PRO_5047358957" description="TonB-dependent receptor" evidence="10">
    <location>
        <begin position="29"/>
        <end position="747"/>
    </location>
</feature>
<evidence type="ECO:0000256" key="4">
    <source>
        <dbReference type="ARBA" id="ARBA00022692"/>
    </source>
</evidence>
<organism evidence="13 14">
    <name type="scientific">Sessilibacter corallicola</name>
    <dbReference type="NCBI Taxonomy" id="2904075"/>
    <lineage>
        <taxon>Bacteria</taxon>
        <taxon>Pseudomonadati</taxon>
        <taxon>Pseudomonadota</taxon>
        <taxon>Gammaproteobacteria</taxon>
        <taxon>Cellvibrionales</taxon>
        <taxon>Cellvibrionaceae</taxon>
        <taxon>Sessilibacter</taxon>
    </lineage>
</organism>
<dbReference type="PANTHER" id="PTHR40980">
    <property type="entry name" value="PLUG DOMAIN-CONTAINING PROTEIN"/>
    <property type="match status" value="1"/>
</dbReference>
<keyword evidence="10" id="KW-0732">Signal</keyword>
<keyword evidence="6 8" id="KW-0472">Membrane</keyword>
<dbReference type="Proteomes" id="UP001465153">
    <property type="component" value="Unassembled WGS sequence"/>
</dbReference>
<keyword evidence="4 8" id="KW-0812">Transmembrane</keyword>
<feature type="domain" description="TonB-dependent receptor plug" evidence="12">
    <location>
        <begin position="70"/>
        <end position="165"/>
    </location>
</feature>
<dbReference type="PANTHER" id="PTHR40980:SF4">
    <property type="entry name" value="TONB-DEPENDENT RECEPTOR-LIKE BETA-BARREL DOMAIN-CONTAINING PROTEIN"/>
    <property type="match status" value="1"/>
</dbReference>
<dbReference type="RefSeq" id="WP_353302663.1">
    <property type="nucleotide sequence ID" value="NZ_BAABWN010000005.1"/>
</dbReference>
<keyword evidence="7 8" id="KW-0998">Cell outer membrane</keyword>
<accession>A0ABQ0A8M7</accession>
<comment type="similarity">
    <text evidence="8 9">Belongs to the TonB-dependent receptor family.</text>
</comment>
<dbReference type="PROSITE" id="PS52016">
    <property type="entry name" value="TONB_DEPENDENT_REC_3"/>
    <property type="match status" value="1"/>
</dbReference>
<dbReference type="Gene3D" id="2.40.170.20">
    <property type="entry name" value="TonB-dependent receptor, beta-barrel domain"/>
    <property type="match status" value="1"/>
</dbReference>
<dbReference type="SUPFAM" id="SSF56935">
    <property type="entry name" value="Porins"/>
    <property type="match status" value="1"/>
</dbReference>
<evidence type="ECO:0008006" key="15">
    <source>
        <dbReference type="Google" id="ProtNLM"/>
    </source>
</evidence>
<evidence type="ECO:0000256" key="3">
    <source>
        <dbReference type="ARBA" id="ARBA00022452"/>
    </source>
</evidence>
<dbReference type="Pfam" id="PF00593">
    <property type="entry name" value="TonB_dep_Rec_b-barrel"/>
    <property type="match status" value="1"/>
</dbReference>
<keyword evidence="14" id="KW-1185">Reference proteome</keyword>
<name>A0ABQ0A8M7_9GAMM</name>
<sequence length="747" mass="84227">MLHKNLSLVVKPLALAVGLASTTLSANAQQVPQNHDDEKIGNDENIETVYVLADRVVVRNHVDDTSPKLIYDAAYFQRFEPISVGDLLKRVPGITFNSDVGEYDLPRLRGLDSRYTQVLINGRAIPGSANDGAIAVDRIPAEIIENIEVIRSPSSDISSEGVGGTINIVLKDGAAYQGGFWRLGAVDTGQTRGSGFVGVSGSSGQLDYGFSINAQERYNPKLKTERTLEDNEREDQVEDDVRDSTDLSFNSDFSYTLNNGDKANLNFYYIDTDREETERTRVNVFERDDENSEFELAEQAVEAQLEDIEQKNFAISSNYLRQGDGITSDFYLSYHEFEEDKTETNTEADFGEALEIDDIEITDIDDSQWRVGVKSTVDHDTFETRFGVEVERQERDFSLVVFDDEGEVDDESDDFADFSAEQDSFDAFALAKWDLTDAVEIETGLRLEYTDLDISGSDFSGEQTNSNESDLQLNPSVHVRWHLTDDDQFRLSLAKTVRRPEFDQLNPVALTVEDEIFQGDTGLDPEVSWGVDVGYEHFIQDHTVIGVNAFYRRVSDLIEFSQTDIVVDGEEFDLRTPINNDNDGKIYGVEFDVSAPATFIGLPNLQWNINYTYLDSEVEDPFFEGLDRQFSGQADYVFNIGFEHELHSFDMSYGLTYQEQGDAEEFEGEEINRISYDGNLELFIEKRFANDNYVIRLSGQNLLDAEKEELIREFDGVEALRAGTADTVETEVETSEPSIVLTLRGRF</sequence>
<gene>
    <name evidence="13" type="ORF">NBRC116591_18170</name>
</gene>
<evidence type="ECO:0000313" key="14">
    <source>
        <dbReference type="Proteomes" id="UP001465153"/>
    </source>
</evidence>
<feature type="signal peptide" evidence="10">
    <location>
        <begin position="1"/>
        <end position="28"/>
    </location>
</feature>
<comment type="caution">
    <text evidence="13">The sequence shown here is derived from an EMBL/GenBank/DDBJ whole genome shotgun (WGS) entry which is preliminary data.</text>
</comment>
<evidence type="ECO:0000256" key="9">
    <source>
        <dbReference type="RuleBase" id="RU003357"/>
    </source>
</evidence>
<dbReference type="InterPro" id="IPR039426">
    <property type="entry name" value="TonB-dep_rcpt-like"/>
</dbReference>